<evidence type="ECO:0000313" key="4">
    <source>
        <dbReference type="Proteomes" id="UP001375743"/>
    </source>
</evidence>
<accession>A0ABU8XM29</accession>
<proteinExistence type="predicted"/>
<dbReference type="SUPFAM" id="SSF52833">
    <property type="entry name" value="Thioredoxin-like"/>
    <property type="match status" value="1"/>
</dbReference>
<dbReference type="Gene3D" id="3.40.30.10">
    <property type="entry name" value="Glutaredoxin"/>
    <property type="match status" value="1"/>
</dbReference>
<dbReference type="SUPFAM" id="SSF47616">
    <property type="entry name" value="GST C-terminal domain-like"/>
    <property type="match status" value="1"/>
</dbReference>
<dbReference type="Pfam" id="PF17172">
    <property type="entry name" value="GST_N_4"/>
    <property type="match status" value="1"/>
</dbReference>
<evidence type="ECO:0000259" key="1">
    <source>
        <dbReference type="Pfam" id="PF17171"/>
    </source>
</evidence>
<comment type="caution">
    <text evidence="3">The sequence shown here is derived from an EMBL/GenBank/DDBJ whole genome shotgun (WGS) entry which is preliminary data.</text>
</comment>
<dbReference type="Pfam" id="PF17171">
    <property type="entry name" value="GST_C_6"/>
    <property type="match status" value="1"/>
</dbReference>
<sequence>MRMEEPHAGIVATTITTPVVVVQFPDVWGRNISPFGLKLEAWLRLADIPYTVQPSTELGKAPKGKLPYIRDDGRTIGDTTLIIEHLKATRGIDPDAGLTPRERAEALALQRLLEEHLYFALLYSRWIDEAGWAVLEPVLFGRVPLPARRLVARHYRRRILRTLQLQGLGRHRSEEIYAMAQADLQALADFLGERPFLMGEQLTTIDAVAYGFLGNILYVPFETELKRIAEGFPSLVAYCEAMEVGLKGED</sequence>
<gene>
    <name evidence="3" type="ORF">U1T56_03145</name>
</gene>
<organism evidence="3 4">
    <name type="scientific">Benzoatithermus flavus</name>
    <dbReference type="NCBI Taxonomy" id="3108223"/>
    <lineage>
        <taxon>Bacteria</taxon>
        <taxon>Pseudomonadati</taxon>
        <taxon>Pseudomonadota</taxon>
        <taxon>Alphaproteobacteria</taxon>
        <taxon>Geminicoccales</taxon>
        <taxon>Geminicoccaceae</taxon>
        <taxon>Benzoatithermus</taxon>
    </lineage>
</organism>
<dbReference type="InterPro" id="IPR036249">
    <property type="entry name" value="Thioredoxin-like_sf"/>
</dbReference>
<keyword evidence="4" id="KW-1185">Reference proteome</keyword>
<dbReference type="InterPro" id="IPR012336">
    <property type="entry name" value="Thioredoxin-like_fold"/>
</dbReference>
<evidence type="ECO:0000313" key="3">
    <source>
        <dbReference type="EMBL" id="MEK0082134.1"/>
    </source>
</evidence>
<name>A0ABU8XM29_9PROT</name>
<reference evidence="3 4" key="1">
    <citation type="submission" date="2024-01" db="EMBL/GenBank/DDBJ databases">
        <title>Multi-omics insights into the function and evolution of sodium benzoate biodegradation pathways in Benzoatithermus flavus gen. nov., sp. nov. from hot spring.</title>
        <authorList>
            <person name="Hu C.-J."/>
            <person name="Li W.-J."/>
        </authorList>
    </citation>
    <scope>NUCLEOTIDE SEQUENCE [LARGE SCALE GENOMIC DNA]</scope>
    <source>
        <strain evidence="3 4">SYSU G07066</strain>
    </source>
</reference>
<protein>
    <submittedName>
        <fullName evidence="3">Glutathione S-transferase family protein</fullName>
    </submittedName>
</protein>
<dbReference type="CDD" id="cd03193">
    <property type="entry name" value="GST_C_Metaxin"/>
    <property type="match status" value="1"/>
</dbReference>
<dbReference type="RefSeq" id="WP_418157984.1">
    <property type="nucleotide sequence ID" value="NZ_JBBLZC010000002.1"/>
</dbReference>
<dbReference type="SFLD" id="SFLDG01180">
    <property type="entry name" value="SUF1"/>
    <property type="match status" value="1"/>
</dbReference>
<dbReference type="InterPro" id="IPR033468">
    <property type="entry name" value="Metaxin_GST"/>
</dbReference>
<dbReference type="InterPro" id="IPR026928">
    <property type="entry name" value="FAX/IsoI-like"/>
</dbReference>
<dbReference type="EMBL" id="JBBLZC010000002">
    <property type="protein sequence ID" value="MEK0082134.1"/>
    <property type="molecule type" value="Genomic_DNA"/>
</dbReference>
<dbReference type="Gene3D" id="1.20.1050.10">
    <property type="match status" value="2"/>
</dbReference>
<dbReference type="InterPro" id="IPR050931">
    <property type="entry name" value="Mito_Protein_Transport_Metaxin"/>
</dbReference>
<dbReference type="SFLD" id="SFLDG01200">
    <property type="entry name" value="SUF1.1"/>
    <property type="match status" value="1"/>
</dbReference>
<dbReference type="InterPro" id="IPR036282">
    <property type="entry name" value="Glutathione-S-Trfase_C_sf"/>
</dbReference>
<feature type="domain" description="Metaxin glutathione S-transferase" evidence="1">
    <location>
        <begin position="180"/>
        <end position="242"/>
    </location>
</feature>
<feature type="domain" description="Thioredoxin-like fold" evidence="2">
    <location>
        <begin position="34"/>
        <end position="130"/>
    </location>
</feature>
<dbReference type="SFLD" id="SFLDS00019">
    <property type="entry name" value="Glutathione_Transferase_(cytos"/>
    <property type="match status" value="1"/>
</dbReference>
<dbReference type="InterPro" id="IPR040079">
    <property type="entry name" value="Glutathione_S-Trfase"/>
</dbReference>
<evidence type="ECO:0000259" key="2">
    <source>
        <dbReference type="Pfam" id="PF17172"/>
    </source>
</evidence>
<dbReference type="PANTHER" id="PTHR12289">
    <property type="entry name" value="METAXIN RELATED"/>
    <property type="match status" value="1"/>
</dbReference>
<dbReference type="Proteomes" id="UP001375743">
    <property type="component" value="Unassembled WGS sequence"/>
</dbReference>
<dbReference type="PANTHER" id="PTHR12289:SF41">
    <property type="entry name" value="FAILED AXON CONNECTIONS-RELATED"/>
    <property type="match status" value="1"/>
</dbReference>